<dbReference type="SUPFAM" id="SSF63411">
    <property type="entry name" value="LuxS/MPP-like metallohydrolase"/>
    <property type="match status" value="2"/>
</dbReference>
<gene>
    <name evidence="4" type="ORF">ACFOPH_11000</name>
</gene>
<evidence type="ECO:0000259" key="3">
    <source>
        <dbReference type="Pfam" id="PF05193"/>
    </source>
</evidence>
<comment type="caution">
    <text evidence="4">The sequence shown here is derived from an EMBL/GenBank/DDBJ whole genome shotgun (WGS) entry which is preliminary data.</text>
</comment>
<feature type="signal peptide" evidence="1">
    <location>
        <begin position="1"/>
        <end position="19"/>
    </location>
</feature>
<dbReference type="InterPro" id="IPR050361">
    <property type="entry name" value="MPP/UQCRC_Complex"/>
</dbReference>
<keyword evidence="1" id="KW-0732">Signal</keyword>
<feature type="chain" id="PRO_5047460065" evidence="1">
    <location>
        <begin position="20"/>
        <end position="479"/>
    </location>
</feature>
<dbReference type="InterPro" id="IPR011765">
    <property type="entry name" value="Pept_M16_N"/>
</dbReference>
<reference evidence="5" key="1">
    <citation type="journal article" date="2019" name="Int. J. Syst. Evol. Microbiol.">
        <title>The Global Catalogue of Microorganisms (GCM) 10K type strain sequencing project: providing services to taxonomists for standard genome sequencing and annotation.</title>
        <authorList>
            <consortium name="The Broad Institute Genomics Platform"/>
            <consortium name="The Broad Institute Genome Sequencing Center for Infectious Disease"/>
            <person name="Wu L."/>
            <person name="Ma J."/>
        </authorList>
    </citation>
    <scope>NUCLEOTIDE SEQUENCE [LARGE SCALE GENOMIC DNA]</scope>
    <source>
        <strain evidence="5">CCM 7480</strain>
    </source>
</reference>
<dbReference type="EMBL" id="JBHRVV010000001">
    <property type="protein sequence ID" value="MFC3458766.1"/>
    <property type="molecule type" value="Genomic_DNA"/>
</dbReference>
<organism evidence="4 5">
    <name type="scientific">Massilia haematophila</name>
    <dbReference type="NCBI Taxonomy" id="457923"/>
    <lineage>
        <taxon>Bacteria</taxon>
        <taxon>Pseudomonadati</taxon>
        <taxon>Pseudomonadota</taxon>
        <taxon>Betaproteobacteria</taxon>
        <taxon>Burkholderiales</taxon>
        <taxon>Oxalobacteraceae</taxon>
        <taxon>Telluria group</taxon>
        <taxon>Massilia</taxon>
    </lineage>
</organism>
<dbReference type="Proteomes" id="UP001595665">
    <property type="component" value="Unassembled WGS sequence"/>
</dbReference>
<accession>A0ABV7PJY0</accession>
<sequence>MKKLMLTFAIAMAFAPAVAGDAPSAAKAVSPTSAKSLPMPAYGKDKPIPTPQIVKKTLANGMTVWVVPRQGLPRVDFVLAVRGAGYAADDKAHPGFASILAGMLNEGSAKRDSRAIAEAAQGMGGSVAAGPAADGIVVSANALASHAGEMMSLLAEVTRTPSFPDREVELAKANALQALRVSETTPRFRAERAISQAVYGAHPYGHTDPTAEAINSVSRDLLRAEHAKRFRPDRALLVVTGRVKEAEAMKLAQAAFGDWKAQGQAVADVAPVPANAKPARILLPRAGSVQSTIRIGGPGIAASAADQVPLRLASTILGGGFSSRVNINLREEKGYTYGASAGARMSRAGGAIVGGADVRNEVTGAALNEYFKEYKRIGSEAVPADEMSMNKRYVAGGYLIGNQLQRSVATTLAQNWLVGLPPEFLGQYVPLIEKVTPQQVREVSAKYFAPEKQSIVVVGDPAAVGEQLKQFGEFTVSDK</sequence>
<feature type="domain" description="Peptidase M16 N-terminal" evidence="2">
    <location>
        <begin position="83"/>
        <end position="205"/>
    </location>
</feature>
<dbReference type="InterPro" id="IPR011249">
    <property type="entry name" value="Metalloenz_LuxS/M16"/>
</dbReference>
<dbReference type="RefSeq" id="WP_379735238.1">
    <property type="nucleotide sequence ID" value="NZ_JBHRVV010000001.1"/>
</dbReference>
<dbReference type="PANTHER" id="PTHR11851:SF224">
    <property type="entry name" value="PROCESSING PROTEASE"/>
    <property type="match status" value="1"/>
</dbReference>
<proteinExistence type="predicted"/>
<name>A0ABV7PJY0_9BURK</name>
<keyword evidence="5" id="KW-1185">Reference proteome</keyword>
<protein>
    <submittedName>
        <fullName evidence="4">M16 family metallopeptidase</fullName>
    </submittedName>
</protein>
<evidence type="ECO:0000256" key="1">
    <source>
        <dbReference type="SAM" id="SignalP"/>
    </source>
</evidence>
<feature type="domain" description="Peptidase M16 C-terminal" evidence="3">
    <location>
        <begin position="216"/>
        <end position="391"/>
    </location>
</feature>
<evidence type="ECO:0000313" key="5">
    <source>
        <dbReference type="Proteomes" id="UP001595665"/>
    </source>
</evidence>
<evidence type="ECO:0000313" key="4">
    <source>
        <dbReference type="EMBL" id="MFC3458766.1"/>
    </source>
</evidence>
<dbReference type="PANTHER" id="PTHR11851">
    <property type="entry name" value="METALLOPROTEASE"/>
    <property type="match status" value="1"/>
</dbReference>
<evidence type="ECO:0000259" key="2">
    <source>
        <dbReference type="Pfam" id="PF00675"/>
    </source>
</evidence>
<dbReference type="Pfam" id="PF05193">
    <property type="entry name" value="Peptidase_M16_C"/>
    <property type="match status" value="1"/>
</dbReference>
<dbReference type="Gene3D" id="3.30.830.10">
    <property type="entry name" value="Metalloenzyme, LuxS/M16 peptidase-like"/>
    <property type="match status" value="2"/>
</dbReference>
<dbReference type="InterPro" id="IPR007863">
    <property type="entry name" value="Peptidase_M16_C"/>
</dbReference>
<dbReference type="Pfam" id="PF00675">
    <property type="entry name" value="Peptidase_M16"/>
    <property type="match status" value="1"/>
</dbReference>